<dbReference type="Gene3D" id="3.40.50.720">
    <property type="entry name" value="NAD(P)-binding Rossmann-like Domain"/>
    <property type="match status" value="1"/>
</dbReference>
<feature type="region of interest" description="Disordered" evidence="1">
    <location>
        <begin position="267"/>
        <end position="312"/>
    </location>
</feature>
<feature type="region of interest" description="Disordered" evidence="1">
    <location>
        <begin position="39"/>
        <end position="82"/>
    </location>
</feature>
<comment type="caution">
    <text evidence="2">The sequence shown here is derived from an EMBL/GenBank/DDBJ whole genome shotgun (WGS) entry which is preliminary data.</text>
</comment>
<dbReference type="EMBL" id="SGPL01000429">
    <property type="protein sequence ID" value="THH12712.1"/>
    <property type="molecule type" value="Genomic_DNA"/>
</dbReference>
<dbReference type="SUPFAM" id="SSF51735">
    <property type="entry name" value="NAD(P)-binding Rossmann-fold domains"/>
    <property type="match status" value="1"/>
</dbReference>
<dbReference type="Proteomes" id="UP000310158">
    <property type="component" value="Unassembled WGS sequence"/>
</dbReference>
<dbReference type="InterPro" id="IPR036291">
    <property type="entry name" value="NAD(P)-bd_dom_sf"/>
</dbReference>
<keyword evidence="3" id="KW-1185">Reference proteome</keyword>
<protein>
    <submittedName>
        <fullName evidence="2">Uncharacterized protein</fullName>
    </submittedName>
</protein>
<evidence type="ECO:0000256" key="1">
    <source>
        <dbReference type="SAM" id="MobiDB-lite"/>
    </source>
</evidence>
<evidence type="ECO:0000313" key="2">
    <source>
        <dbReference type="EMBL" id="THH12712.1"/>
    </source>
</evidence>
<sequence>RIPAGRWGTPADFAGPVVFLASPASQYVCGELLVVDGVSPPPPLSSRADGWDADRAPEPGLEDIEEGAGGGEEREQGPAEFEDRKVVGVAGHKSTALLDIDIEIRVARNRFSTRFPTPEDSRKRNESSWLERIVQYTIYNIYMPAHTDVPYDTKQRHSKPRDCGERHATWAVGCGLWAITSHPSSSSYHPPGEMTIALRPRKKKIKETETNCKEKRSMLSPGPARLLEKNEKELEWGREERQGFGWIPRRGKGVGVAGCQSCERSCDPPPLEHSTETIHHHTKGASAHAHAVQSNRPLRSPSRRWLTPEVEE</sequence>
<name>A0A4S4LKT2_9AGAM</name>
<gene>
    <name evidence="2" type="ORF">EW146_g7445</name>
</gene>
<feature type="compositionally biased region" description="Basic and acidic residues" evidence="1">
    <location>
        <begin position="71"/>
        <end position="82"/>
    </location>
</feature>
<proteinExistence type="predicted"/>
<feature type="non-terminal residue" evidence="2">
    <location>
        <position position="1"/>
    </location>
</feature>
<evidence type="ECO:0000313" key="3">
    <source>
        <dbReference type="Proteomes" id="UP000310158"/>
    </source>
</evidence>
<organism evidence="2 3">
    <name type="scientific">Bondarzewia mesenterica</name>
    <dbReference type="NCBI Taxonomy" id="1095465"/>
    <lineage>
        <taxon>Eukaryota</taxon>
        <taxon>Fungi</taxon>
        <taxon>Dikarya</taxon>
        <taxon>Basidiomycota</taxon>
        <taxon>Agaricomycotina</taxon>
        <taxon>Agaricomycetes</taxon>
        <taxon>Russulales</taxon>
        <taxon>Bondarzewiaceae</taxon>
        <taxon>Bondarzewia</taxon>
    </lineage>
</organism>
<dbReference type="AlphaFoldDB" id="A0A4S4LKT2"/>
<reference evidence="2 3" key="1">
    <citation type="submission" date="2019-02" db="EMBL/GenBank/DDBJ databases">
        <title>Genome sequencing of the rare red list fungi Bondarzewia mesenterica.</title>
        <authorList>
            <person name="Buettner E."/>
            <person name="Kellner H."/>
        </authorList>
    </citation>
    <scope>NUCLEOTIDE SEQUENCE [LARGE SCALE GENOMIC DNA]</scope>
    <source>
        <strain evidence="2 3">DSM 108281</strain>
    </source>
</reference>
<accession>A0A4S4LKT2</accession>
<dbReference type="OrthoDB" id="294295at2759"/>